<evidence type="ECO:0000313" key="3">
    <source>
        <dbReference type="Proteomes" id="UP000475214"/>
    </source>
</evidence>
<name>A0A6L9S4J5_9ACTN</name>
<dbReference type="GO" id="GO:0003677">
    <property type="term" value="F:DNA binding"/>
    <property type="evidence" value="ECO:0007669"/>
    <property type="project" value="InterPro"/>
</dbReference>
<accession>A0A6L9S4J5</accession>
<dbReference type="Pfam" id="PF13560">
    <property type="entry name" value="HTH_31"/>
    <property type="match status" value="1"/>
</dbReference>
<dbReference type="RefSeq" id="WP_163734764.1">
    <property type="nucleotide sequence ID" value="NZ_JAAGOA010000004.1"/>
</dbReference>
<dbReference type="SUPFAM" id="SSF47413">
    <property type="entry name" value="lambda repressor-like DNA-binding domains"/>
    <property type="match status" value="1"/>
</dbReference>
<comment type="caution">
    <text evidence="2">The sequence shown here is derived from an EMBL/GenBank/DDBJ whole genome shotgun (WGS) entry which is preliminary data.</text>
</comment>
<evidence type="ECO:0000259" key="1">
    <source>
        <dbReference type="PROSITE" id="PS50943"/>
    </source>
</evidence>
<dbReference type="Proteomes" id="UP000475214">
    <property type="component" value="Unassembled WGS sequence"/>
</dbReference>
<dbReference type="AlphaFoldDB" id="A0A6L9S4J5"/>
<reference evidence="2 3" key="1">
    <citation type="submission" date="2020-02" db="EMBL/GenBank/DDBJ databases">
        <authorList>
            <person name="Li X.-J."/>
            <person name="Han X.-M."/>
        </authorList>
    </citation>
    <scope>NUCLEOTIDE SEQUENCE [LARGE SCALE GENOMIC DNA]</scope>
    <source>
        <strain evidence="2 3">CCTCC AB 2017055</strain>
    </source>
</reference>
<organism evidence="2 3">
    <name type="scientific">Phytoactinopolyspora halotolerans</name>
    <dbReference type="NCBI Taxonomy" id="1981512"/>
    <lineage>
        <taxon>Bacteria</taxon>
        <taxon>Bacillati</taxon>
        <taxon>Actinomycetota</taxon>
        <taxon>Actinomycetes</taxon>
        <taxon>Jiangellales</taxon>
        <taxon>Jiangellaceae</taxon>
        <taxon>Phytoactinopolyspora</taxon>
    </lineage>
</organism>
<dbReference type="InterPro" id="IPR010982">
    <property type="entry name" value="Lambda_DNA-bd_dom_sf"/>
</dbReference>
<proteinExistence type="predicted"/>
<dbReference type="PROSITE" id="PS50943">
    <property type="entry name" value="HTH_CROC1"/>
    <property type="match status" value="1"/>
</dbReference>
<dbReference type="CDD" id="cd00093">
    <property type="entry name" value="HTH_XRE"/>
    <property type="match status" value="1"/>
</dbReference>
<keyword evidence="3" id="KW-1185">Reference proteome</keyword>
<dbReference type="Gene3D" id="1.10.260.40">
    <property type="entry name" value="lambda repressor-like DNA-binding domains"/>
    <property type="match status" value="1"/>
</dbReference>
<protein>
    <submittedName>
        <fullName evidence="2">Helix-turn-helix transcriptional regulator</fullName>
    </submittedName>
</protein>
<dbReference type="SMART" id="SM00530">
    <property type="entry name" value="HTH_XRE"/>
    <property type="match status" value="1"/>
</dbReference>
<dbReference type="InterPro" id="IPR001387">
    <property type="entry name" value="Cro/C1-type_HTH"/>
</dbReference>
<feature type="domain" description="HTH cro/C1-type" evidence="1">
    <location>
        <begin position="17"/>
        <end position="69"/>
    </location>
</feature>
<sequence>MSLLTQHDVARRLGQRVRALRLRADMKIETLAAQAGVSEMTVRRFETTGRGSVDTLLRLASALGRLDEFAELLAPPPATSVDEFVAQREEPRRKRGRR</sequence>
<evidence type="ECO:0000313" key="2">
    <source>
        <dbReference type="EMBL" id="NED99922.1"/>
    </source>
</evidence>
<dbReference type="EMBL" id="JAAGOA010000004">
    <property type="protein sequence ID" value="NED99922.1"/>
    <property type="molecule type" value="Genomic_DNA"/>
</dbReference>
<gene>
    <name evidence="2" type="ORF">G1H10_07045</name>
</gene>